<accession>A0AAD6V6I8</accession>
<evidence type="ECO:0000313" key="3">
    <source>
        <dbReference type="Proteomes" id="UP001219525"/>
    </source>
</evidence>
<name>A0AAD6V6I8_9AGAR</name>
<dbReference type="Proteomes" id="UP001219525">
    <property type="component" value="Unassembled WGS sequence"/>
</dbReference>
<sequence>MTALDEIKADIGQPITDLKWARSRCTEWNKILRSYFALDSEVIQDCEELLKAVVTVLREMRRVNVGQNKKLTREFQDAVKSSGLCDTLGVLTNPYEFREVNYPYIQLSEGLYHWRISFGAVHDSWTAKECQGPDTSGPYGSGNKEDYMKPRGKLRIPLAAFLAIASDERFVRQATASAENSVFPSSKFNFLFNWVRWIAPTIRAMRVGQYIDVKGWTSQMEDPAIWDIWVLWRDICDVRADGWDTDYNVANPLLRQLLRGAALERAHLKQVKEELLGDYRSPGGRKENSCAPDVRQACANCVGNSDLSPNEHCTVFYKQARRPKDELDQLKGAKLTFAEDGDVLQTDNNLPVFSPAQLGYLKIAPRPEVQTRCGRDVHVILGDGEVQQGMVSYGTWRTPTLNRLRSHHTQASQIAAEKKRSEDKQLGGSIQMSGSRVPMGGRPGSGYGVYAHHDAQTVEGMEALQGTAEASGHGIFA</sequence>
<gene>
    <name evidence="2" type="ORF">GGX14DRAFT_400202</name>
</gene>
<protein>
    <submittedName>
        <fullName evidence="2">Uncharacterized protein</fullName>
    </submittedName>
</protein>
<comment type="caution">
    <text evidence="2">The sequence shown here is derived from an EMBL/GenBank/DDBJ whole genome shotgun (WGS) entry which is preliminary data.</text>
</comment>
<organism evidence="2 3">
    <name type="scientific">Mycena pura</name>
    <dbReference type="NCBI Taxonomy" id="153505"/>
    <lineage>
        <taxon>Eukaryota</taxon>
        <taxon>Fungi</taxon>
        <taxon>Dikarya</taxon>
        <taxon>Basidiomycota</taxon>
        <taxon>Agaricomycotina</taxon>
        <taxon>Agaricomycetes</taxon>
        <taxon>Agaricomycetidae</taxon>
        <taxon>Agaricales</taxon>
        <taxon>Marasmiineae</taxon>
        <taxon>Mycenaceae</taxon>
        <taxon>Mycena</taxon>
    </lineage>
</organism>
<dbReference type="EMBL" id="JARJCW010000060">
    <property type="protein sequence ID" value="KAJ7200998.1"/>
    <property type="molecule type" value="Genomic_DNA"/>
</dbReference>
<evidence type="ECO:0000313" key="2">
    <source>
        <dbReference type="EMBL" id="KAJ7200998.1"/>
    </source>
</evidence>
<evidence type="ECO:0000256" key="1">
    <source>
        <dbReference type="SAM" id="MobiDB-lite"/>
    </source>
</evidence>
<feature type="region of interest" description="Disordered" evidence="1">
    <location>
        <begin position="404"/>
        <end position="438"/>
    </location>
</feature>
<feature type="compositionally biased region" description="Basic and acidic residues" evidence="1">
    <location>
        <begin position="416"/>
        <end position="425"/>
    </location>
</feature>
<dbReference type="AlphaFoldDB" id="A0AAD6V6I8"/>
<proteinExistence type="predicted"/>
<feature type="compositionally biased region" description="Polar residues" evidence="1">
    <location>
        <begin position="404"/>
        <end position="413"/>
    </location>
</feature>
<keyword evidence="3" id="KW-1185">Reference proteome</keyword>
<reference evidence="2" key="1">
    <citation type="submission" date="2023-03" db="EMBL/GenBank/DDBJ databases">
        <title>Massive genome expansion in bonnet fungi (Mycena s.s.) driven by repeated elements and novel gene families across ecological guilds.</title>
        <authorList>
            <consortium name="Lawrence Berkeley National Laboratory"/>
            <person name="Harder C.B."/>
            <person name="Miyauchi S."/>
            <person name="Viragh M."/>
            <person name="Kuo A."/>
            <person name="Thoen E."/>
            <person name="Andreopoulos B."/>
            <person name="Lu D."/>
            <person name="Skrede I."/>
            <person name="Drula E."/>
            <person name="Henrissat B."/>
            <person name="Morin E."/>
            <person name="Kohler A."/>
            <person name="Barry K."/>
            <person name="LaButti K."/>
            <person name="Morin E."/>
            <person name="Salamov A."/>
            <person name="Lipzen A."/>
            <person name="Mereny Z."/>
            <person name="Hegedus B."/>
            <person name="Baldrian P."/>
            <person name="Stursova M."/>
            <person name="Weitz H."/>
            <person name="Taylor A."/>
            <person name="Grigoriev I.V."/>
            <person name="Nagy L.G."/>
            <person name="Martin F."/>
            <person name="Kauserud H."/>
        </authorList>
    </citation>
    <scope>NUCLEOTIDE SEQUENCE</scope>
    <source>
        <strain evidence="2">9144</strain>
    </source>
</reference>